<reference evidence="11" key="1">
    <citation type="submission" date="2014-07" db="EMBL/GenBank/DDBJ databases">
        <title>Identification of a novel salt tolerance gene in wild soybean by whole-genome sequencing.</title>
        <authorList>
            <person name="Lam H.-M."/>
            <person name="Qi X."/>
            <person name="Li M.-W."/>
            <person name="Liu X."/>
            <person name="Xie M."/>
            <person name="Ni M."/>
            <person name="Xu X."/>
        </authorList>
    </citation>
    <scope>NUCLEOTIDE SEQUENCE [LARGE SCALE GENOMIC DNA]</scope>
    <source>
        <tissue evidence="11">Root</tissue>
    </source>
</reference>
<accession>A0A0B2PSY3</accession>
<dbReference type="InterPro" id="IPR003613">
    <property type="entry name" value="Ubox_domain"/>
</dbReference>
<sequence>MAECPVVKNGQTYERQSIQKWLDHGLNVCPKTHQRLTLTNVIPNYTVKSHVIRLIEDLHRWNLEMSSMLEGSIQIMSKAGTGTAMFSMGTFMALQEKVIACGPSMTIIGLVLKFIAGPAATAIGAIVVGLRDDVLRVVIIQDFLGKEFVDEQFKAVTCKELDDMCYGTYLGLIGKRISTPSDVIYAGLGTHYVPSGKLGLFMDAL</sequence>
<evidence type="ECO:0000256" key="8">
    <source>
        <dbReference type="ARBA" id="ARBA00023136"/>
    </source>
</evidence>
<dbReference type="GO" id="GO:0004842">
    <property type="term" value="F:ubiquitin-protein transferase activity"/>
    <property type="evidence" value="ECO:0007669"/>
    <property type="project" value="InterPro"/>
</dbReference>
<dbReference type="GO" id="GO:0010329">
    <property type="term" value="F:auxin efflux transmembrane transporter activity"/>
    <property type="evidence" value="ECO:0007669"/>
    <property type="project" value="TreeGrafter"/>
</dbReference>
<keyword evidence="8" id="KW-0472">Membrane</keyword>
<evidence type="ECO:0000313" key="11">
    <source>
        <dbReference type="EMBL" id="KHN12481.1"/>
    </source>
</evidence>
<name>A0A0B2PSY3_GLYSO</name>
<protein>
    <submittedName>
        <fullName evidence="11">Putative auxin efflux carrier component 8</fullName>
    </submittedName>
</protein>
<dbReference type="GO" id="GO:0016567">
    <property type="term" value="P:protein ubiquitination"/>
    <property type="evidence" value="ECO:0007669"/>
    <property type="project" value="UniProtKB-UniPathway"/>
</dbReference>
<keyword evidence="7" id="KW-1133">Transmembrane helix</keyword>
<organism evidence="11">
    <name type="scientific">Glycine soja</name>
    <name type="common">Wild soybean</name>
    <dbReference type="NCBI Taxonomy" id="3848"/>
    <lineage>
        <taxon>Eukaryota</taxon>
        <taxon>Viridiplantae</taxon>
        <taxon>Streptophyta</taxon>
        <taxon>Embryophyta</taxon>
        <taxon>Tracheophyta</taxon>
        <taxon>Spermatophyta</taxon>
        <taxon>Magnoliopsida</taxon>
        <taxon>eudicotyledons</taxon>
        <taxon>Gunneridae</taxon>
        <taxon>Pentapetalae</taxon>
        <taxon>rosids</taxon>
        <taxon>fabids</taxon>
        <taxon>Fabales</taxon>
        <taxon>Fabaceae</taxon>
        <taxon>Papilionoideae</taxon>
        <taxon>50 kb inversion clade</taxon>
        <taxon>NPAAA clade</taxon>
        <taxon>indigoferoid/millettioid clade</taxon>
        <taxon>Phaseoleae</taxon>
        <taxon>Glycine</taxon>
        <taxon>Glycine subgen. Soja</taxon>
    </lineage>
</organism>
<keyword evidence="6" id="KW-0812">Transmembrane</keyword>
<dbReference type="InterPro" id="IPR013083">
    <property type="entry name" value="Znf_RING/FYVE/PHD"/>
</dbReference>
<evidence type="ECO:0000256" key="9">
    <source>
        <dbReference type="ARBA" id="ARBA00023294"/>
    </source>
</evidence>
<evidence type="ECO:0000256" key="5">
    <source>
        <dbReference type="ARBA" id="ARBA00022679"/>
    </source>
</evidence>
<evidence type="ECO:0000259" key="10">
    <source>
        <dbReference type="PROSITE" id="PS51698"/>
    </source>
</evidence>
<dbReference type="AlphaFoldDB" id="A0A0B2PSY3"/>
<dbReference type="Gene3D" id="3.30.40.10">
    <property type="entry name" value="Zinc/RING finger domain, C3HC4 (zinc finger)"/>
    <property type="match status" value="1"/>
</dbReference>
<feature type="domain" description="U-box" evidence="10">
    <location>
        <begin position="1"/>
        <end position="64"/>
    </location>
</feature>
<dbReference type="GO" id="GO:0009734">
    <property type="term" value="P:auxin-activated signaling pathway"/>
    <property type="evidence" value="ECO:0007669"/>
    <property type="project" value="UniProtKB-KW"/>
</dbReference>
<dbReference type="UniPathway" id="UPA00143"/>
<evidence type="ECO:0000256" key="6">
    <source>
        <dbReference type="ARBA" id="ARBA00022692"/>
    </source>
</evidence>
<dbReference type="Proteomes" id="UP000053555">
    <property type="component" value="Unassembled WGS sequence"/>
</dbReference>
<keyword evidence="4" id="KW-0813">Transport</keyword>
<keyword evidence="9" id="KW-0927">Auxin signaling pathway</keyword>
<dbReference type="Pfam" id="PF03547">
    <property type="entry name" value="Mem_trans"/>
    <property type="match status" value="1"/>
</dbReference>
<gene>
    <name evidence="11" type="ORF">glysoja_045223</name>
</gene>
<dbReference type="SUPFAM" id="SSF57850">
    <property type="entry name" value="RING/U-box"/>
    <property type="match status" value="1"/>
</dbReference>
<comment type="subcellular location">
    <subcellularLocation>
        <location evidence="1">Membrane</location>
        <topology evidence="1">Multi-pass membrane protein</topology>
    </subcellularLocation>
</comment>
<evidence type="ECO:0000256" key="3">
    <source>
        <dbReference type="ARBA" id="ARBA00009177"/>
    </source>
</evidence>
<proteinExistence type="inferred from homology"/>
<dbReference type="InterPro" id="IPR051107">
    <property type="entry name" value="Auxin_Efflux_Carrier"/>
</dbReference>
<dbReference type="SMART" id="SM00504">
    <property type="entry name" value="Ubox"/>
    <property type="match status" value="1"/>
</dbReference>
<comment type="similarity">
    <text evidence="3">Belongs to the auxin efflux carrier (TC 2.A.69.1) family.</text>
</comment>
<dbReference type="EMBL" id="KN663108">
    <property type="protein sequence ID" value="KHN12481.1"/>
    <property type="molecule type" value="Genomic_DNA"/>
</dbReference>
<dbReference type="InterPro" id="IPR004776">
    <property type="entry name" value="Mem_transp_PIN-like"/>
</dbReference>
<dbReference type="GO" id="GO:0005783">
    <property type="term" value="C:endoplasmic reticulum"/>
    <property type="evidence" value="ECO:0007669"/>
    <property type="project" value="TreeGrafter"/>
</dbReference>
<dbReference type="PANTHER" id="PTHR31752:SF2">
    <property type="entry name" value="AUXIN EFFLUX CARRIER COMPONENT 5"/>
    <property type="match status" value="1"/>
</dbReference>
<dbReference type="Pfam" id="PF04564">
    <property type="entry name" value="U-box"/>
    <property type="match status" value="1"/>
</dbReference>
<evidence type="ECO:0000256" key="4">
    <source>
        <dbReference type="ARBA" id="ARBA00022448"/>
    </source>
</evidence>
<evidence type="ECO:0000256" key="1">
    <source>
        <dbReference type="ARBA" id="ARBA00004141"/>
    </source>
</evidence>
<dbReference type="PROSITE" id="PS51698">
    <property type="entry name" value="U_BOX"/>
    <property type="match status" value="1"/>
</dbReference>
<evidence type="ECO:0000256" key="2">
    <source>
        <dbReference type="ARBA" id="ARBA00004906"/>
    </source>
</evidence>
<comment type="pathway">
    <text evidence="2">Protein modification; protein ubiquitination.</text>
</comment>
<dbReference type="PANTHER" id="PTHR31752">
    <property type="entry name" value="AUXIN EFFLUX CARRIER COMPONENT 1B-RELATED"/>
    <property type="match status" value="1"/>
</dbReference>
<dbReference type="GO" id="GO:0009926">
    <property type="term" value="P:auxin polar transport"/>
    <property type="evidence" value="ECO:0007669"/>
    <property type="project" value="TreeGrafter"/>
</dbReference>
<keyword evidence="5" id="KW-0808">Transferase</keyword>
<evidence type="ECO:0000256" key="7">
    <source>
        <dbReference type="ARBA" id="ARBA00022989"/>
    </source>
</evidence>
<dbReference type="GO" id="GO:0005886">
    <property type="term" value="C:plasma membrane"/>
    <property type="evidence" value="ECO:0007669"/>
    <property type="project" value="TreeGrafter"/>
</dbReference>